<dbReference type="Pfam" id="PF03613">
    <property type="entry name" value="EIID-AGA"/>
    <property type="match status" value="1"/>
</dbReference>
<dbReference type="PROSITE" id="PS51108">
    <property type="entry name" value="PTS_EIID"/>
    <property type="match status" value="1"/>
</dbReference>
<feature type="transmembrane region" description="Helical" evidence="2">
    <location>
        <begin position="229"/>
        <end position="249"/>
    </location>
</feature>
<proteinExistence type="predicted"/>
<reference evidence="3 4" key="1">
    <citation type="journal article" date="2025" name="Anaerobe">
        <title>Description of Anaerococcus kampingiae sp. nov., Anaerococcus groningensis sp. nov., Anaerococcus martiniensis sp. nov., and Anaerococcus cruorum sp. nov., isolated from human clinical specimens.</title>
        <authorList>
            <person name="Boiten K.E."/>
            <person name="Meijer J."/>
            <person name="van Wezel E.M."/>
            <person name="Veloo A.C.M."/>
        </authorList>
    </citation>
    <scope>NUCLEOTIDE SEQUENCE [LARGE SCALE GENOMIC DNA]</scope>
    <source>
        <strain evidence="3 4">ENR1011</strain>
    </source>
</reference>
<accession>A0ABW9MZW9</accession>
<dbReference type="EMBL" id="JBGMEG010000004">
    <property type="protein sequence ID" value="MFO3717354.1"/>
    <property type="molecule type" value="Genomic_DNA"/>
</dbReference>
<organism evidence="3 4">
    <name type="scientific">Anaerococcus groningensis</name>
    <dbReference type="NCBI Taxonomy" id="3115616"/>
    <lineage>
        <taxon>Bacteria</taxon>
        <taxon>Bacillati</taxon>
        <taxon>Bacillota</taxon>
        <taxon>Tissierellia</taxon>
        <taxon>Tissierellales</taxon>
        <taxon>Peptoniphilaceae</taxon>
        <taxon>Anaerococcus</taxon>
    </lineage>
</organism>
<feature type="region of interest" description="Disordered" evidence="1">
    <location>
        <begin position="1"/>
        <end position="24"/>
    </location>
</feature>
<feature type="transmembrane region" description="Helical" evidence="2">
    <location>
        <begin position="190"/>
        <end position="208"/>
    </location>
</feature>
<dbReference type="PANTHER" id="PTHR32502:SF27">
    <property type="entry name" value="PTS SYSTEM, MANNOSE-SPECIFIC IID COMPONENT"/>
    <property type="match status" value="1"/>
</dbReference>
<keyword evidence="2" id="KW-0472">Membrane</keyword>
<evidence type="ECO:0000313" key="3">
    <source>
        <dbReference type="EMBL" id="MFO3717354.1"/>
    </source>
</evidence>
<dbReference type="RefSeq" id="WP_410023932.1">
    <property type="nucleotide sequence ID" value="NZ_JBGMEG010000004.1"/>
</dbReference>
<protein>
    <submittedName>
        <fullName evidence="3">PTS system mannose/fructose/sorbose family transporter subunit IID</fullName>
    </submittedName>
</protein>
<sequence length="357" mass="39578">MTDNKKEKEVFEADSSKEVINEDPANQKEVIKKESKQTEVTETNENQEVLDDNHDRIELSENVRRKVCNRHQFLQGTWNFERMQNGGWAYSMIPAIKSLYHDEASQAAALKRHLEFYNTHPYVSAPVMGVTLAMEEERANGTAIDDAAINGVKVGMMGPLAGVGDPVFWFTIRPILGALGASLALSGNPLGPILFFVAWNIIRYLFLWKSQEAGYKAGNEITKDLSGGLLGRVTLTASILGMFVIGALVQRWVSVDFPVEITRVAQDSKTFIDWANLPAGSEGIKHALEMYETYGATAFSPEKVTTLQDNIDMLIPGLVPLLLTLGISKLLKKDVSPITIIIALFIIGIIARYFNIM</sequence>
<dbReference type="InterPro" id="IPR004704">
    <property type="entry name" value="PTS_IID_man"/>
</dbReference>
<name>A0ABW9MZW9_9FIRM</name>
<dbReference type="PANTHER" id="PTHR32502">
    <property type="entry name" value="N-ACETYLGALACTOSAMINE PERMEASE II COMPONENT-RELATED"/>
    <property type="match status" value="1"/>
</dbReference>
<keyword evidence="4" id="KW-1185">Reference proteome</keyword>
<feature type="transmembrane region" description="Helical" evidence="2">
    <location>
        <begin position="338"/>
        <end position="356"/>
    </location>
</feature>
<evidence type="ECO:0000313" key="4">
    <source>
        <dbReference type="Proteomes" id="UP001637993"/>
    </source>
</evidence>
<dbReference type="InterPro" id="IPR050303">
    <property type="entry name" value="GatZ_KbaZ_carbometab"/>
</dbReference>
<evidence type="ECO:0000256" key="2">
    <source>
        <dbReference type="SAM" id="Phobius"/>
    </source>
</evidence>
<comment type="caution">
    <text evidence="3">The sequence shown here is derived from an EMBL/GenBank/DDBJ whole genome shotgun (WGS) entry which is preliminary data.</text>
</comment>
<evidence type="ECO:0000256" key="1">
    <source>
        <dbReference type="SAM" id="MobiDB-lite"/>
    </source>
</evidence>
<dbReference type="Proteomes" id="UP001637993">
    <property type="component" value="Unassembled WGS sequence"/>
</dbReference>
<gene>
    <name evidence="3" type="ORF">AB9Q04_03175</name>
</gene>
<keyword evidence="2" id="KW-1133">Transmembrane helix</keyword>
<keyword evidence="2" id="KW-0812">Transmembrane</keyword>